<dbReference type="EMBL" id="CP001778">
    <property type="protein sequence ID" value="ADD45042.1"/>
    <property type="molecule type" value="Genomic_DNA"/>
</dbReference>
<dbReference type="AlphaFoldDB" id="D3PV18"/>
<reference evidence="1 2" key="1">
    <citation type="journal article" date="2009" name="Stand. Genomic Sci.">
        <title>Complete genome sequence of Stackebrandtia nassauensis type strain (LLR-40K-21).</title>
        <authorList>
            <person name="Munk C."/>
            <person name="Lapidus A."/>
            <person name="Copeland A."/>
            <person name="Jando M."/>
            <person name="Mayilraj S."/>
            <person name="Glavina Del Rio T."/>
            <person name="Nolan M."/>
            <person name="Chen F."/>
            <person name="Lucas S."/>
            <person name="Tice H."/>
            <person name="Cheng J.F."/>
            <person name="Han C."/>
            <person name="Detter J.C."/>
            <person name="Bruce D."/>
            <person name="Goodwin L."/>
            <person name="Chain P."/>
            <person name="Pitluck S."/>
            <person name="Goker M."/>
            <person name="Ovchinikova G."/>
            <person name="Pati A."/>
            <person name="Ivanova N."/>
            <person name="Mavromatis K."/>
            <person name="Chen A."/>
            <person name="Palaniappan K."/>
            <person name="Land M."/>
            <person name="Hauser L."/>
            <person name="Chang Y.J."/>
            <person name="Jeffries C.D."/>
            <person name="Bristow J."/>
            <person name="Eisen J.A."/>
            <person name="Markowitz V."/>
            <person name="Hugenholtz P."/>
            <person name="Kyrpides N.C."/>
            <person name="Klenk H.P."/>
        </authorList>
    </citation>
    <scope>NUCLEOTIDE SEQUENCE [LARGE SCALE GENOMIC DNA]</scope>
    <source>
        <strain evidence="2">DSM 44728 / CIP 108903 / NRRL B-16338 / NBRC 102104 / LLR-40K-21</strain>
    </source>
</reference>
<evidence type="ECO:0000313" key="1">
    <source>
        <dbReference type="EMBL" id="ADD45042.1"/>
    </source>
</evidence>
<organism evidence="1 2">
    <name type="scientific">Stackebrandtia nassauensis (strain DSM 44728 / CIP 108903 / NRRL B-16338 / NBRC 102104 / LLR-40K-21)</name>
    <dbReference type="NCBI Taxonomy" id="446470"/>
    <lineage>
        <taxon>Bacteria</taxon>
        <taxon>Bacillati</taxon>
        <taxon>Actinomycetota</taxon>
        <taxon>Actinomycetes</taxon>
        <taxon>Glycomycetales</taxon>
        <taxon>Glycomycetaceae</taxon>
        <taxon>Stackebrandtia</taxon>
    </lineage>
</organism>
<dbReference type="STRING" id="446470.Snas_5410"/>
<protein>
    <submittedName>
        <fullName evidence="1">Uncharacterized protein</fullName>
    </submittedName>
</protein>
<evidence type="ECO:0000313" key="2">
    <source>
        <dbReference type="Proteomes" id="UP000000844"/>
    </source>
</evidence>
<dbReference type="KEGG" id="sna:Snas_5410"/>
<name>D3PV18_STANL</name>
<proteinExistence type="predicted"/>
<gene>
    <name evidence="1" type="ordered locus">Snas_5410</name>
</gene>
<dbReference type="HOGENOM" id="CLU_2332275_0_0_11"/>
<sequence length="98" mass="10974">MLAAPVPARHAAATQPPRNMWRFKLVRYEDVSGVSGTGVVAVGVVCSDGSAWMRWDSSDPSSAMFDNWRTIERKHGHRGATELQWIDMPPNTFLHHET</sequence>
<keyword evidence="2" id="KW-1185">Reference proteome</keyword>
<dbReference type="Proteomes" id="UP000000844">
    <property type="component" value="Chromosome"/>
</dbReference>
<accession>D3PV18</accession>